<gene>
    <name evidence="1" type="ORF">AVLFYP127_00285</name>
</gene>
<dbReference type="EMBL" id="CACRSW010000012">
    <property type="protein sequence ID" value="VYS93627.1"/>
    <property type="molecule type" value="Genomic_DNA"/>
</dbReference>
<dbReference type="RefSeq" id="WP_070642174.1">
    <property type="nucleotide sequence ID" value="NZ_CACRSW010000012.1"/>
</dbReference>
<accession>A0A6N2SJE6</accession>
<reference evidence="1" key="1">
    <citation type="submission" date="2019-11" db="EMBL/GenBank/DDBJ databases">
        <authorList>
            <person name="Feng L."/>
        </authorList>
    </citation>
    <scope>NUCLEOTIDE SEQUENCE</scope>
    <source>
        <strain evidence="1">AvaginalisLFYP127</strain>
    </source>
</reference>
<dbReference type="AlphaFoldDB" id="A0A6N2SJE6"/>
<sequence length="282" mass="34097">MQINDIKQILEISESEWIYFSNFINQQIKTTILVNMPFLNKNKNLQSISLYSLYPLLFRKEFKLFGSNLENLIVFSHNHFMSLFILDKIYDSQKVYEPIDLLVLLEQYSNNKSFLKSLNIEDDTFISENITKTLYGLYKEKYVYKYNKILTHNEEIEYAYDKYSFAKIALKVFNLTSGYPINEKVFEELCLSHNYFSYGRQILDDIEDFSVDFDNNHFNIYTNRYFFETNSFERPLFKNSIFIDLLLESKKYFYMALDVLSIDFKLWRNYINFYISICDRYL</sequence>
<name>A0A6N2SJE6_9FIRM</name>
<organism evidence="1">
    <name type="scientific">Anaerococcus vaginalis</name>
    <dbReference type="NCBI Taxonomy" id="33037"/>
    <lineage>
        <taxon>Bacteria</taxon>
        <taxon>Bacillati</taxon>
        <taxon>Bacillota</taxon>
        <taxon>Tissierellia</taxon>
        <taxon>Tissierellales</taxon>
        <taxon>Peptoniphilaceae</taxon>
        <taxon>Anaerococcus</taxon>
    </lineage>
</organism>
<proteinExistence type="predicted"/>
<evidence type="ECO:0000313" key="1">
    <source>
        <dbReference type="EMBL" id="VYS93627.1"/>
    </source>
</evidence>
<protein>
    <submittedName>
        <fullName evidence="1">Uncharacterized protein</fullName>
    </submittedName>
</protein>